<dbReference type="EMBL" id="CP009056">
    <property type="protein sequence ID" value="AJA45043.1"/>
    <property type="molecule type" value="Genomic_DNA"/>
</dbReference>
<protein>
    <submittedName>
        <fullName evidence="2">Uncharacterized protein</fullName>
    </submittedName>
</protein>
<keyword evidence="1" id="KW-1133">Transmembrane helix</keyword>
<evidence type="ECO:0000313" key="2">
    <source>
        <dbReference type="EMBL" id="AJA45043.1"/>
    </source>
</evidence>
<sequence>METNVLKYRFFSSIKKVNYFKFPNNIDVVLKSLVAYSLIIKIMILCLSFCLAINHANALSVRTANVIQGTEPYLSLDGGVTKELTMEGLLWLKIADDRVINAKEDHSTLTQPIIVPQSVKFNHFQTIVPPSSAGNGIYPRVLLNDIIRSSSTTIVDEDGDRNLHATGKIRLQWLDRNDNDITKKIGENSIQELDPCQAPYSLIMTTGEDISLQSQYGFPKVTNLSSVSHTYYVSPQIIKPYVCYATLIDYKSRSSMYAGKGFIDEVGFEVGDINNPSSNFPTVAVDGYFFYLVLAGITPEQVVAANGTTVMAESGRGVSLSLSSEKEIPGSYDSPSKRKLTVLKILFNGPNVNSANKHFSPSLFKIYADKSHNQLLYSFKIERWYIQKPQTETMNYSEAVQYCNSISGYRLPAPYDYSNGTNKRLGWEGGLPEDINWFHRQLSYRSGDRWVGGLYNEWGNQDKRPSAVAQPFGYWTSFIINNAVNSTVNGRPIIINWTGTVLDSYLYYQQNIGCVTP</sequence>
<dbReference type="RefSeq" id="WP_039104693.1">
    <property type="nucleotide sequence ID" value="NZ_CP009056.1"/>
</dbReference>
<evidence type="ECO:0000313" key="3">
    <source>
        <dbReference type="Proteomes" id="UP000030901"/>
    </source>
</evidence>
<accession>A0A0A7S0Q1</accession>
<organism evidence="2 3">
    <name type="scientific">Frischella perrara</name>
    <dbReference type="NCBI Taxonomy" id="1267021"/>
    <lineage>
        <taxon>Bacteria</taxon>
        <taxon>Pseudomonadati</taxon>
        <taxon>Pseudomonadota</taxon>
        <taxon>Gammaproteobacteria</taxon>
        <taxon>Orbales</taxon>
        <taxon>Orbaceae</taxon>
        <taxon>Frischella</taxon>
    </lineage>
</organism>
<keyword evidence="1" id="KW-0812">Transmembrane</keyword>
<name>A0A0A7S0Q1_FRIPE</name>
<proteinExistence type="predicted"/>
<keyword evidence="3" id="KW-1185">Reference proteome</keyword>
<reference evidence="2 3" key="1">
    <citation type="journal article" date="2014" name="Appl. Environ. Microbiol.">
        <title>Gut symbionts from distinct hosts exhibit genotoxic activity via divergent colibactin biosynthetic pathways.</title>
        <authorList>
            <person name="Engel P."/>
            <person name="Vizcaino M.I."/>
            <person name="Crawford J.M."/>
        </authorList>
    </citation>
    <scope>NUCLEOTIDE SEQUENCE [LARGE SCALE GENOMIC DNA]</scope>
    <source>
        <strain evidence="2 3">PEB0191</strain>
    </source>
</reference>
<gene>
    <name evidence="2" type="ORF">FPB0191_01219</name>
</gene>
<dbReference type="KEGG" id="fpp:FPB0191_01219"/>
<dbReference type="AlphaFoldDB" id="A0A0A7S0Q1"/>
<feature type="transmembrane region" description="Helical" evidence="1">
    <location>
        <begin position="33"/>
        <end position="53"/>
    </location>
</feature>
<dbReference type="HOGENOM" id="CLU_587605_0_0_6"/>
<evidence type="ECO:0000256" key="1">
    <source>
        <dbReference type="SAM" id="Phobius"/>
    </source>
</evidence>
<keyword evidence="1" id="KW-0472">Membrane</keyword>
<dbReference type="OrthoDB" id="7057572at2"/>
<dbReference type="Proteomes" id="UP000030901">
    <property type="component" value="Chromosome"/>
</dbReference>